<dbReference type="OrthoDB" id="9758917at2"/>
<evidence type="ECO:0000256" key="6">
    <source>
        <dbReference type="ARBA" id="ARBA00022670"/>
    </source>
</evidence>
<dbReference type="GO" id="GO:0042597">
    <property type="term" value="C:periplasmic space"/>
    <property type="evidence" value="ECO:0007669"/>
    <property type="project" value="UniProtKB-SubCell"/>
</dbReference>
<dbReference type="PROSITE" id="PS51257">
    <property type="entry name" value="PROKAR_LIPOPROTEIN"/>
    <property type="match status" value="1"/>
</dbReference>
<dbReference type="GO" id="GO:0004252">
    <property type="term" value="F:serine-type endopeptidase activity"/>
    <property type="evidence" value="ECO:0007669"/>
    <property type="project" value="InterPro"/>
</dbReference>
<evidence type="ECO:0000256" key="7">
    <source>
        <dbReference type="ARBA" id="ARBA00022764"/>
    </source>
</evidence>
<proteinExistence type="inferred from homology"/>
<organism evidence="13 14">
    <name type="scientific">Candidatus Liberibacter africanus PTSAPSY</name>
    <dbReference type="NCBI Taxonomy" id="1277257"/>
    <lineage>
        <taxon>Bacteria</taxon>
        <taxon>Pseudomonadati</taxon>
        <taxon>Pseudomonadota</taxon>
        <taxon>Alphaproteobacteria</taxon>
        <taxon>Hyphomicrobiales</taxon>
        <taxon>Rhizobiaceae</taxon>
        <taxon>Liberibacter</taxon>
    </lineage>
</organism>
<dbReference type="PANTHER" id="PTHR22939">
    <property type="entry name" value="SERINE PROTEASE FAMILY S1C HTRA-RELATED"/>
    <property type="match status" value="1"/>
</dbReference>
<keyword evidence="10" id="KW-0346">Stress response</keyword>
<keyword evidence="9" id="KW-0720">Serine protease</keyword>
<evidence type="ECO:0000313" key="13">
    <source>
        <dbReference type="EMBL" id="AKK19998.1"/>
    </source>
</evidence>
<dbReference type="InterPro" id="IPR001478">
    <property type="entry name" value="PDZ"/>
</dbReference>
<evidence type="ECO:0000256" key="3">
    <source>
        <dbReference type="ARBA" id="ARBA00010541"/>
    </source>
</evidence>
<dbReference type="SMART" id="SM00228">
    <property type="entry name" value="PDZ"/>
    <property type="match status" value="2"/>
</dbReference>
<dbReference type="Pfam" id="PF13365">
    <property type="entry name" value="Trypsin_2"/>
    <property type="match status" value="1"/>
</dbReference>
<accession>A0A0G3I6B5</accession>
<evidence type="ECO:0000313" key="14">
    <source>
        <dbReference type="Proteomes" id="UP000035503"/>
    </source>
</evidence>
<evidence type="ECO:0000256" key="1">
    <source>
        <dbReference type="ARBA" id="ARBA00001772"/>
    </source>
</evidence>
<dbReference type="PANTHER" id="PTHR22939:SF130">
    <property type="entry name" value="PERIPLASMIC SERINE ENDOPROTEASE DEGP-LIKE-RELATED"/>
    <property type="match status" value="1"/>
</dbReference>
<dbReference type="SUPFAM" id="SSF50156">
    <property type="entry name" value="PDZ domain-like"/>
    <property type="match status" value="2"/>
</dbReference>
<keyword evidence="6 13" id="KW-0645">Protease</keyword>
<dbReference type="RefSeq" id="WP_047264052.1">
    <property type="nucleotide sequence ID" value="NZ_CP004021.1"/>
</dbReference>
<dbReference type="Pfam" id="PF13180">
    <property type="entry name" value="PDZ_2"/>
    <property type="match status" value="1"/>
</dbReference>
<keyword evidence="7" id="KW-0574">Periplasm</keyword>
<dbReference type="KEGG" id="lau:G293_01830"/>
<dbReference type="EC" id="3.4.21.107" evidence="4"/>
<dbReference type="SUPFAM" id="SSF50494">
    <property type="entry name" value="Trypsin-like serine proteases"/>
    <property type="match status" value="1"/>
</dbReference>
<evidence type="ECO:0000256" key="9">
    <source>
        <dbReference type="ARBA" id="ARBA00022825"/>
    </source>
</evidence>
<dbReference type="Proteomes" id="UP000035503">
    <property type="component" value="Chromosome"/>
</dbReference>
<keyword evidence="8" id="KW-0378">Hydrolase</keyword>
<dbReference type="InterPro" id="IPR036034">
    <property type="entry name" value="PDZ_sf"/>
</dbReference>
<sequence length="491" mass="53250">MFKINILSIRSVFVSALILMFVIMGCLCFAAEARVVPGVDLSTVVARVSPSVVSVFIKPKKKLLEKELLEFYGFGNLPEDHPLRHYFQNFLPDEGRGSSDRLESVTAGSGFFITDDGYIITNNHVIEDGASFSVVLSDETELPAQIVGTDIFSDLAILKVKSDKKFVPVEFEDMSNVRLGETVFTIGNPLGLRGSVNAGIVSALDRYLSGKPGSFIQIDAPINKGNSGGPCFNSSGRVIGVNNLILTMGSSNANMGIGFIVPASTVKKSIPSLISKGSVDHGWVGLHMQNLTQELATPIGLKGTKGFLVLSVVTGSPADKVDIQEGDVICALNGKEIKDVQHFAWQISSRSPKEQVELSLCKEGNKRSITVVLGTYPVEKNDVRSERKLSGTKELLGMILQDVHDGDKKTVRIVSLDSNLEAEQKGIQKGMDIISVNTKQVVCIKDVELLIRQAKEKKTDSVLLKVKDSSGDVRPNNKIDNAGWFVSLKIK</sequence>
<evidence type="ECO:0000256" key="8">
    <source>
        <dbReference type="ARBA" id="ARBA00022801"/>
    </source>
</evidence>
<evidence type="ECO:0000256" key="5">
    <source>
        <dbReference type="ARBA" id="ARBA00013958"/>
    </source>
</evidence>
<dbReference type="AlphaFoldDB" id="A0A0G3I6B5"/>
<comment type="similarity">
    <text evidence="3">Belongs to the peptidase S1C family.</text>
</comment>
<gene>
    <name evidence="13" type="ORF">G293_01830</name>
</gene>
<comment type="subcellular location">
    <subcellularLocation>
        <location evidence="2">Periplasm</location>
    </subcellularLocation>
</comment>
<evidence type="ECO:0000256" key="11">
    <source>
        <dbReference type="ARBA" id="ARBA00032850"/>
    </source>
</evidence>
<feature type="domain" description="PDZ" evidence="12">
    <location>
        <begin position="273"/>
        <end position="364"/>
    </location>
</feature>
<dbReference type="PRINTS" id="PR00834">
    <property type="entry name" value="PROTEASES2C"/>
</dbReference>
<reference evidence="13 14" key="1">
    <citation type="journal article" date="2015" name="Genome Announc.">
        <title>Complete Genome Sequence of 'Candidatus Liberibacter africanus,' a Bacterium Associated with Citrus Huanglongbing.</title>
        <authorList>
            <person name="Lin H."/>
            <person name="Pietersen G."/>
            <person name="Han C."/>
            <person name="Read D.A."/>
            <person name="Lou B."/>
            <person name="Gupta G."/>
            <person name="Civerolo E.L."/>
        </authorList>
    </citation>
    <scope>NUCLEOTIDE SEQUENCE [LARGE SCALE GENOMIC DNA]</scope>
    <source>
        <strain evidence="13 14">PTSAPSY</strain>
    </source>
</reference>
<dbReference type="GO" id="GO:0006508">
    <property type="term" value="P:proteolysis"/>
    <property type="evidence" value="ECO:0007669"/>
    <property type="project" value="UniProtKB-KW"/>
</dbReference>
<evidence type="ECO:0000259" key="12">
    <source>
        <dbReference type="PROSITE" id="PS50106"/>
    </source>
</evidence>
<dbReference type="EMBL" id="CP004021">
    <property type="protein sequence ID" value="AKK19998.1"/>
    <property type="molecule type" value="Genomic_DNA"/>
</dbReference>
<protein>
    <recommendedName>
        <fullName evidence="5">Probable periplasmic serine endoprotease DegP-like</fullName>
        <ecNumber evidence="4">3.4.21.107</ecNumber>
    </recommendedName>
    <alternativeName>
        <fullName evidence="11">Protease Do</fullName>
    </alternativeName>
</protein>
<dbReference type="Gene3D" id="2.30.42.10">
    <property type="match status" value="2"/>
</dbReference>
<dbReference type="STRING" id="1277257.G293_01830"/>
<dbReference type="Gene3D" id="2.40.10.120">
    <property type="match status" value="1"/>
</dbReference>
<evidence type="ECO:0000256" key="10">
    <source>
        <dbReference type="ARBA" id="ARBA00023016"/>
    </source>
</evidence>
<comment type="catalytic activity">
    <reaction evidence="1">
        <text>Acts on substrates that are at least partially unfolded. The cleavage site P1 residue is normally between a pair of hydrophobic residues, such as Val-|-Val.</text>
        <dbReference type="EC" id="3.4.21.107"/>
    </reaction>
</comment>
<evidence type="ECO:0000256" key="4">
    <source>
        <dbReference type="ARBA" id="ARBA00013035"/>
    </source>
</evidence>
<name>A0A0G3I6B5_LIBAF</name>
<dbReference type="InterPro" id="IPR001940">
    <property type="entry name" value="Peptidase_S1C"/>
</dbReference>
<dbReference type="PROSITE" id="PS50106">
    <property type="entry name" value="PDZ"/>
    <property type="match status" value="1"/>
</dbReference>
<dbReference type="InterPro" id="IPR009003">
    <property type="entry name" value="Peptidase_S1_PA"/>
</dbReference>
<dbReference type="PATRIC" id="fig|1277257.4.peg.396"/>
<keyword evidence="14" id="KW-1185">Reference proteome</keyword>
<evidence type="ECO:0000256" key="2">
    <source>
        <dbReference type="ARBA" id="ARBA00004418"/>
    </source>
</evidence>